<accession>A0ABR0AQU2</accession>
<evidence type="ECO:0000256" key="1">
    <source>
        <dbReference type="SAM" id="MobiDB-lite"/>
    </source>
</evidence>
<dbReference type="Proteomes" id="UP001234178">
    <property type="component" value="Unassembled WGS sequence"/>
</dbReference>
<organism evidence="2 3">
    <name type="scientific">Daphnia magna</name>
    <dbReference type="NCBI Taxonomy" id="35525"/>
    <lineage>
        <taxon>Eukaryota</taxon>
        <taxon>Metazoa</taxon>
        <taxon>Ecdysozoa</taxon>
        <taxon>Arthropoda</taxon>
        <taxon>Crustacea</taxon>
        <taxon>Branchiopoda</taxon>
        <taxon>Diplostraca</taxon>
        <taxon>Cladocera</taxon>
        <taxon>Anomopoda</taxon>
        <taxon>Daphniidae</taxon>
        <taxon>Daphnia</taxon>
    </lineage>
</organism>
<proteinExistence type="predicted"/>
<name>A0ABR0AQU2_9CRUS</name>
<protein>
    <submittedName>
        <fullName evidence="2">Uncharacterized protein</fullName>
    </submittedName>
</protein>
<feature type="region of interest" description="Disordered" evidence="1">
    <location>
        <begin position="77"/>
        <end position="106"/>
    </location>
</feature>
<dbReference type="EMBL" id="JAOYFB010000038">
    <property type="protein sequence ID" value="KAK4027486.1"/>
    <property type="molecule type" value="Genomic_DNA"/>
</dbReference>
<gene>
    <name evidence="2" type="ORF">OUZ56_016533</name>
</gene>
<evidence type="ECO:0000313" key="2">
    <source>
        <dbReference type="EMBL" id="KAK4027486.1"/>
    </source>
</evidence>
<keyword evidence="3" id="KW-1185">Reference proteome</keyword>
<sequence>MDSTSSPLSEGSYSIDSRLEDTLPFLECLDHHVLDRAPGQDDTTYHRRIAIDTGETEAENVDVGTDQDHEIGIVDVHHAGHQGAAPDLDAESVLQDPRRRPHLRLS</sequence>
<evidence type="ECO:0000313" key="3">
    <source>
        <dbReference type="Proteomes" id="UP001234178"/>
    </source>
</evidence>
<reference evidence="2 3" key="1">
    <citation type="journal article" date="2023" name="Nucleic Acids Res.">
        <title>The hologenome of Daphnia magna reveals possible DNA methylation and microbiome-mediated evolution of the host genome.</title>
        <authorList>
            <person name="Chaturvedi A."/>
            <person name="Li X."/>
            <person name="Dhandapani V."/>
            <person name="Marshall H."/>
            <person name="Kissane S."/>
            <person name="Cuenca-Cambronero M."/>
            <person name="Asole G."/>
            <person name="Calvet F."/>
            <person name="Ruiz-Romero M."/>
            <person name="Marangio P."/>
            <person name="Guigo R."/>
            <person name="Rago D."/>
            <person name="Mirbahai L."/>
            <person name="Eastwood N."/>
            <person name="Colbourne J.K."/>
            <person name="Zhou J."/>
            <person name="Mallon E."/>
            <person name="Orsini L."/>
        </authorList>
    </citation>
    <scope>NUCLEOTIDE SEQUENCE [LARGE SCALE GENOMIC DNA]</scope>
    <source>
        <strain evidence="2">LRV0_1</strain>
    </source>
</reference>
<comment type="caution">
    <text evidence="2">The sequence shown here is derived from an EMBL/GenBank/DDBJ whole genome shotgun (WGS) entry which is preliminary data.</text>
</comment>